<feature type="compositionally biased region" description="Basic and acidic residues" evidence="1">
    <location>
        <begin position="240"/>
        <end position="272"/>
    </location>
</feature>
<comment type="caution">
    <text evidence="2">The sequence shown here is derived from an EMBL/GenBank/DDBJ whole genome shotgun (WGS) entry which is preliminary data.</text>
</comment>
<feature type="region of interest" description="Disordered" evidence="1">
    <location>
        <begin position="240"/>
        <end position="289"/>
    </location>
</feature>
<feature type="compositionally biased region" description="Basic residues" evidence="1">
    <location>
        <begin position="82"/>
        <end position="91"/>
    </location>
</feature>
<feature type="region of interest" description="Disordered" evidence="1">
    <location>
        <begin position="162"/>
        <end position="185"/>
    </location>
</feature>
<organism evidence="2 3">
    <name type="scientific">Aureococcus anophagefferens</name>
    <name type="common">Harmful bloom alga</name>
    <dbReference type="NCBI Taxonomy" id="44056"/>
    <lineage>
        <taxon>Eukaryota</taxon>
        <taxon>Sar</taxon>
        <taxon>Stramenopiles</taxon>
        <taxon>Ochrophyta</taxon>
        <taxon>Pelagophyceae</taxon>
        <taxon>Pelagomonadales</taxon>
        <taxon>Pelagomonadaceae</taxon>
        <taxon>Aureococcus</taxon>
    </lineage>
</organism>
<evidence type="ECO:0000256" key="1">
    <source>
        <dbReference type="SAM" id="MobiDB-lite"/>
    </source>
</evidence>
<protein>
    <submittedName>
        <fullName evidence="2">Uncharacterized protein</fullName>
    </submittedName>
</protein>
<reference evidence="2 3" key="1">
    <citation type="submission" date="2024-03" db="EMBL/GenBank/DDBJ databases">
        <title>Aureococcus anophagefferens CCMP1851 and Kratosvirus quantuckense: Draft genome of a second virus-susceptible host strain in the model system.</title>
        <authorList>
            <person name="Chase E."/>
            <person name="Truchon A.R."/>
            <person name="Schepens W."/>
            <person name="Wilhelm S.W."/>
        </authorList>
    </citation>
    <scope>NUCLEOTIDE SEQUENCE [LARGE SCALE GENOMIC DNA]</scope>
    <source>
        <strain evidence="2 3">CCMP1851</strain>
    </source>
</reference>
<accession>A0ABR1FM68</accession>
<feature type="region of interest" description="Disordered" evidence="1">
    <location>
        <begin position="70"/>
        <end position="91"/>
    </location>
</feature>
<sequence>MADAEAKERLLGLLGYVKDMSAPSESEPCKDLASAPIVVHEALLRDVAGAGAVEFEGPCGAWLRVRRPEATGASRQSAAGKRGARRGRSSSRRFAGVGAALWPMPGVAGAGQIVPELETCGRDYGLLGRRREAPSPFDRTRGGRCCTAPRAPLGPDGVLVDGPHAAPVPSKPAAAPAPDRPTGEPATEVLRKKLPDGIRELCVSLGSGDGGSFRRLEAAVEYLADTVAAAPCAPERELRAAADRARQRHDAARAELDAFDAEDARARARRPPDLAADLGCHATTSGSSA</sequence>
<gene>
    <name evidence="2" type="ORF">SO694_001090106</name>
</gene>
<keyword evidence="3" id="KW-1185">Reference proteome</keyword>
<proteinExistence type="predicted"/>
<evidence type="ECO:0000313" key="3">
    <source>
        <dbReference type="Proteomes" id="UP001363151"/>
    </source>
</evidence>
<dbReference type="EMBL" id="JBBJCI010000362">
    <property type="protein sequence ID" value="KAK7233335.1"/>
    <property type="molecule type" value="Genomic_DNA"/>
</dbReference>
<evidence type="ECO:0000313" key="2">
    <source>
        <dbReference type="EMBL" id="KAK7233335.1"/>
    </source>
</evidence>
<name>A0ABR1FM68_AURAN</name>
<feature type="compositionally biased region" description="Low complexity" evidence="1">
    <location>
        <begin position="163"/>
        <end position="177"/>
    </location>
</feature>
<dbReference type="Proteomes" id="UP001363151">
    <property type="component" value="Unassembled WGS sequence"/>
</dbReference>
<feature type="compositionally biased region" description="Low complexity" evidence="1">
    <location>
        <begin position="72"/>
        <end position="81"/>
    </location>
</feature>